<organism evidence="7 8">
    <name type="scientific">Thanatephorus cucumeris (strain AG1-IB / isolate 7/3/14)</name>
    <name type="common">Lettuce bottom rot fungus</name>
    <name type="synonym">Rhizoctonia solani</name>
    <dbReference type="NCBI Taxonomy" id="1108050"/>
    <lineage>
        <taxon>Eukaryota</taxon>
        <taxon>Fungi</taxon>
        <taxon>Dikarya</taxon>
        <taxon>Basidiomycota</taxon>
        <taxon>Agaricomycotina</taxon>
        <taxon>Agaricomycetes</taxon>
        <taxon>Cantharellales</taxon>
        <taxon>Ceratobasidiaceae</taxon>
        <taxon>Rhizoctonia</taxon>
        <taxon>Rhizoctonia solani AG-1</taxon>
    </lineage>
</organism>
<feature type="compositionally biased region" description="Basic and acidic residues" evidence="6">
    <location>
        <begin position="1004"/>
        <end position="1016"/>
    </location>
</feature>
<evidence type="ECO:0000256" key="4">
    <source>
        <dbReference type="ARBA" id="ARBA00023163"/>
    </source>
</evidence>
<feature type="region of interest" description="Disordered" evidence="6">
    <location>
        <begin position="613"/>
        <end position="640"/>
    </location>
</feature>
<feature type="compositionally biased region" description="Polar residues" evidence="6">
    <location>
        <begin position="1342"/>
        <end position="1363"/>
    </location>
</feature>
<dbReference type="GO" id="GO:0008270">
    <property type="term" value="F:zinc ion binding"/>
    <property type="evidence" value="ECO:0007669"/>
    <property type="project" value="InterPro"/>
</dbReference>
<comment type="similarity">
    <text evidence="2">Belongs to the SNF5 family.</text>
</comment>
<feature type="compositionally biased region" description="Pro residues" evidence="6">
    <location>
        <begin position="617"/>
        <end position="632"/>
    </location>
</feature>
<dbReference type="OrthoDB" id="515064at2759"/>
<comment type="subcellular location">
    <subcellularLocation>
        <location evidence="1">Nucleus</location>
    </subcellularLocation>
</comment>
<dbReference type="SUPFAM" id="SSF57716">
    <property type="entry name" value="Glucocorticoid receptor-like (DNA-binding domain)"/>
    <property type="match status" value="1"/>
</dbReference>
<feature type="compositionally biased region" description="Low complexity" evidence="6">
    <location>
        <begin position="265"/>
        <end position="275"/>
    </location>
</feature>
<keyword evidence="8" id="KW-1185">Reference proteome</keyword>
<dbReference type="STRING" id="1108050.A0A0B7FM58"/>
<feature type="compositionally biased region" description="Low complexity" evidence="6">
    <location>
        <begin position="193"/>
        <end position="206"/>
    </location>
</feature>
<evidence type="ECO:0000256" key="3">
    <source>
        <dbReference type="ARBA" id="ARBA00023015"/>
    </source>
</evidence>
<protein>
    <submittedName>
        <fullName evidence="7">SWI/SNF chromatin-remodeling complex subunit snf5</fullName>
    </submittedName>
</protein>
<feature type="region of interest" description="Disordered" evidence="6">
    <location>
        <begin position="254"/>
        <end position="288"/>
    </location>
</feature>
<evidence type="ECO:0000256" key="6">
    <source>
        <dbReference type="SAM" id="MobiDB-lite"/>
    </source>
</evidence>
<proteinExistence type="inferred from homology"/>
<dbReference type="Proteomes" id="UP000059188">
    <property type="component" value="Unassembled WGS sequence"/>
</dbReference>
<feature type="compositionally biased region" description="Polar residues" evidence="6">
    <location>
        <begin position="14"/>
        <end position="25"/>
    </location>
</feature>
<accession>A0A0B7FM58</accession>
<dbReference type="Gene3D" id="3.30.50.10">
    <property type="entry name" value="Erythroid Transcription Factor GATA-1, subunit A"/>
    <property type="match status" value="1"/>
</dbReference>
<dbReference type="GO" id="GO:0000228">
    <property type="term" value="C:nuclear chromosome"/>
    <property type="evidence" value="ECO:0007669"/>
    <property type="project" value="InterPro"/>
</dbReference>
<evidence type="ECO:0000256" key="1">
    <source>
        <dbReference type="ARBA" id="ARBA00004123"/>
    </source>
</evidence>
<feature type="compositionally biased region" description="Polar residues" evidence="6">
    <location>
        <begin position="145"/>
        <end position="181"/>
    </location>
</feature>
<feature type="compositionally biased region" description="Polar residues" evidence="6">
    <location>
        <begin position="112"/>
        <end position="135"/>
    </location>
</feature>
<name>A0A0B7FM58_THACB</name>
<keyword evidence="4" id="KW-0804">Transcription</keyword>
<reference evidence="7 8" key="1">
    <citation type="submission" date="2014-11" db="EMBL/GenBank/DDBJ databases">
        <authorList>
            <person name="Wibberg Daniel"/>
        </authorList>
    </citation>
    <scope>NUCLEOTIDE SEQUENCE [LARGE SCALE GENOMIC DNA]</scope>
    <source>
        <strain evidence="7">Rhizoctonia solani AG1-IB 7/3/14</strain>
    </source>
</reference>
<dbReference type="EMBL" id="LN679136">
    <property type="protein sequence ID" value="CEL59036.1"/>
    <property type="molecule type" value="Genomic_DNA"/>
</dbReference>
<feature type="compositionally biased region" description="Polar residues" evidence="6">
    <location>
        <begin position="1376"/>
        <end position="1385"/>
    </location>
</feature>
<feature type="region of interest" description="Disordered" evidence="6">
    <location>
        <begin position="1104"/>
        <end position="1179"/>
    </location>
</feature>
<evidence type="ECO:0000313" key="8">
    <source>
        <dbReference type="Proteomes" id="UP000059188"/>
    </source>
</evidence>
<feature type="compositionally biased region" description="Basic residues" evidence="6">
    <location>
        <begin position="1017"/>
        <end position="1026"/>
    </location>
</feature>
<dbReference type="InterPro" id="IPR013088">
    <property type="entry name" value="Znf_NHR/GATA"/>
</dbReference>
<feature type="region of interest" description="Disordered" evidence="6">
    <location>
        <begin position="104"/>
        <end position="215"/>
    </location>
</feature>
<dbReference type="InterPro" id="IPR006939">
    <property type="entry name" value="SNF5"/>
</dbReference>
<dbReference type="PANTHER" id="PTHR10019">
    <property type="entry name" value="SNF5"/>
    <property type="match status" value="1"/>
</dbReference>
<dbReference type="Pfam" id="PF04855">
    <property type="entry name" value="SNF5"/>
    <property type="match status" value="1"/>
</dbReference>
<keyword evidence="3" id="KW-0805">Transcription regulation</keyword>
<sequence length="1506" mass="161181">MAADAPPTHEYFSGNGQQSLYPQQQDFARITQFNPQQQQQQQQQRWAAAQQQMRANQYAAAMKQKQMAAAIQGMRQPQGQFPQQQFNNYGQPAFNQQQQQQQFGFNNPQQGMNPTTPRDQAFPNNAQRDFSTPQREFSAAGTPQRDFSGTPVNVPSREFSSTPAPTPTRDFSGTPQNQMGTPGQMGTPVPSRMTGTPGPMGTPAPGQRDLPTGTPAPQPHAFLPNRGMTGTPSMGGQMNMPHPGSRTGTPIVRPGTAMSGGGGSFSEPGPQGQQGMRASQPPQTPKMGMGPGMGGLPNGMNIPNMPNMGMNMNMQSNMMSGNAMNAISMQNNMNMGAMASNAMGLSGPNSMGGMPGANNNMGMHGASNGMGMQPNNVMGLPNAGMPGANMQGANNMVMAANNNPMMSSNNPMGMGGNNAMGMPGSANPMAMSANNLGMGMSNMMPGANGLNMPGGNNLNMTGGNNLGMPGAGGMNMSGAGGVNIPGAGGNNMGIPGAGNMNMAAAGGMNLAGPGVNNMSLSGNNMAIQPPNISIPGGVPNLPGGGISPTKPMGLGINVGAGSSNALGIGGMMQANAMGMMGLNGTPARPTAANPVPALPGAVATSPTKLGRRVVSGPLPPSPTKPPAAPSLPIPEGANPQTTLVTPLPLLKDENDITHGGALPPVREDEMKAIKGWMSRDAAFQKVYDKVNAYRTEEEANLRHAKHAWWEADEYAGLGMAGKFHIWWPADQRKIKEKKMKALGRKEFDIAKIVKSGQAIPPLELLVPIRLEIDNDHYRLRDTFTWNLNDQTISPEIFAQCLCDDYQIQSNTVVQAVAKSIAEQLQEHRTHIVEPASGPKRDEMRGELTEKSEDWWAKWRRREVEDAIDVDEEPEDGDKDNEKEANEELRVLVKVDVIVGTMNLTDQFEWDINDPHNSPEEFAEVYCKELGLGGEFKTAVAHSIREQVSVYQKSLFLVGHPFDGTPIADDELRTAMLPPIDHSFRFDRTLLEQFTPQLNVLQEGEIERNEREREKELKRKRRQTRGRRGIVLPDRDLQKTHRTAIGFAELEVSPAQQAAQQPAPVTFRRAAAAAASLTIANLAATENGTSPVQTPMHIPEKQPVLMQQQPPPPIQPPKQKQKRTGVLQPPPLPQHIFTSRSADAAPSTGLDSDEAAAARTEFGDTTAEGPASPAGEEDGQQAMLKRVLEKGDVESTEGLHPNIIDGTWHCSNCGCPESISVGRRKGPLGQGTMCGECGKFWHKHRKPRPVEYTTNIEHHLNLKKLAKAKKRGVKVNVNTNPSPSKPPSGTPAANGRDSLSPSPPPQKSALLDPGSPDSTVGADSPKAEPPTLSLPPPVEEQKPNTTPTPAEEQPQSSTALPETETNGKRESPAAASPHSQVSSQTRDGIPMPNWIFDCLAATQRRYVNDRIDVIAKPRANENEAPAFRLKCLDCPGKLYTPGPDQTLSNFEVHLKNRAHRANVNKRVTAEAIAAGQPIPELRRVTPQTTPVPASAPTSAAQAPNQSN</sequence>
<feature type="region of interest" description="Disordered" evidence="6">
    <location>
        <begin position="1266"/>
        <end position="1390"/>
    </location>
</feature>
<feature type="region of interest" description="Disordered" evidence="6">
    <location>
        <begin position="1004"/>
        <end position="1026"/>
    </location>
</feature>
<feature type="region of interest" description="Disordered" evidence="6">
    <location>
        <begin position="1"/>
        <end position="25"/>
    </location>
</feature>
<evidence type="ECO:0000256" key="5">
    <source>
        <dbReference type="ARBA" id="ARBA00023242"/>
    </source>
</evidence>
<feature type="compositionally biased region" description="Low complexity" evidence="6">
    <location>
        <begin position="1483"/>
        <end position="1506"/>
    </location>
</feature>
<gene>
    <name evidence="7" type="ORF">RSOLAG1IB_09034</name>
</gene>
<evidence type="ECO:0000313" key="7">
    <source>
        <dbReference type="EMBL" id="CEL59036.1"/>
    </source>
</evidence>
<dbReference type="GO" id="GO:0006355">
    <property type="term" value="P:regulation of DNA-templated transcription"/>
    <property type="evidence" value="ECO:0007669"/>
    <property type="project" value="InterPro"/>
</dbReference>
<feature type="region of interest" description="Disordered" evidence="6">
    <location>
        <begin position="1479"/>
        <end position="1506"/>
    </location>
</feature>
<keyword evidence="5" id="KW-0539">Nucleus</keyword>
<evidence type="ECO:0000256" key="2">
    <source>
        <dbReference type="ARBA" id="ARBA00010239"/>
    </source>
</evidence>
<dbReference type="GO" id="GO:0006338">
    <property type="term" value="P:chromatin remodeling"/>
    <property type="evidence" value="ECO:0007669"/>
    <property type="project" value="InterPro"/>
</dbReference>